<protein>
    <submittedName>
        <fullName evidence="1">Uncharacterized protein</fullName>
    </submittedName>
</protein>
<keyword evidence="2" id="KW-1185">Reference proteome</keyword>
<proteinExistence type="predicted"/>
<sequence>MTEHTPEFHEALERVGVIAQLFDQGVPYDEVQEKAVLQGLSQEQAALAFHFLCEACGYVFAKELGIHMADTLILKSDQREQELRIDDSDDFQAAYYLAYNLRHGGRNDLFATLVQPSSISHTINNAMNSDPNLKLTDLAGAQFSPLVVWF</sequence>
<comment type="caution">
    <text evidence="1">The sequence shown here is derived from an EMBL/GenBank/DDBJ whole genome shotgun (WGS) entry which is preliminary data.</text>
</comment>
<accession>A0ABW1ZIM0</accession>
<evidence type="ECO:0000313" key="2">
    <source>
        <dbReference type="Proteomes" id="UP001596317"/>
    </source>
</evidence>
<reference evidence="2" key="1">
    <citation type="journal article" date="2019" name="Int. J. Syst. Evol. Microbiol.">
        <title>The Global Catalogue of Microorganisms (GCM) 10K type strain sequencing project: providing services to taxonomists for standard genome sequencing and annotation.</title>
        <authorList>
            <consortium name="The Broad Institute Genomics Platform"/>
            <consortium name="The Broad Institute Genome Sequencing Center for Infectious Disease"/>
            <person name="Wu L."/>
            <person name="Ma J."/>
        </authorList>
    </citation>
    <scope>NUCLEOTIDE SEQUENCE [LARGE SCALE GENOMIC DNA]</scope>
    <source>
        <strain evidence="2">CCUG 63830</strain>
    </source>
</reference>
<dbReference type="RefSeq" id="WP_224605214.1">
    <property type="nucleotide sequence ID" value="NZ_JAIQXV010000002.1"/>
</dbReference>
<dbReference type="Proteomes" id="UP001596317">
    <property type="component" value="Unassembled WGS sequence"/>
</dbReference>
<gene>
    <name evidence="1" type="ORF">ACFP90_10520</name>
</gene>
<evidence type="ECO:0000313" key="1">
    <source>
        <dbReference type="EMBL" id="MFC6660736.1"/>
    </source>
</evidence>
<organism evidence="1 2">
    <name type="scientific">Deinococcus multiflagellatus</name>
    <dbReference type="NCBI Taxonomy" id="1656887"/>
    <lineage>
        <taxon>Bacteria</taxon>
        <taxon>Thermotogati</taxon>
        <taxon>Deinococcota</taxon>
        <taxon>Deinococci</taxon>
        <taxon>Deinococcales</taxon>
        <taxon>Deinococcaceae</taxon>
        <taxon>Deinococcus</taxon>
    </lineage>
</organism>
<name>A0ABW1ZIM0_9DEIO</name>
<dbReference type="EMBL" id="JBHSWB010000001">
    <property type="protein sequence ID" value="MFC6660736.1"/>
    <property type="molecule type" value="Genomic_DNA"/>
</dbReference>